<keyword evidence="3" id="KW-1185">Reference proteome</keyword>
<name>A0A9W4HKK8_PENOL</name>
<dbReference type="AlphaFoldDB" id="A0A9W4HKK8"/>
<reference evidence="2" key="1">
    <citation type="submission" date="2021-07" db="EMBL/GenBank/DDBJ databases">
        <authorList>
            <person name="Branca A.L. A."/>
        </authorList>
    </citation>
    <scope>NUCLEOTIDE SEQUENCE</scope>
</reference>
<dbReference type="Proteomes" id="UP001153618">
    <property type="component" value="Unassembled WGS sequence"/>
</dbReference>
<evidence type="ECO:0000313" key="3">
    <source>
        <dbReference type="Proteomes" id="UP001153618"/>
    </source>
</evidence>
<proteinExistence type="predicted"/>
<feature type="region of interest" description="Disordered" evidence="1">
    <location>
        <begin position="178"/>
        <end position="204"/>
    </location>
</feature>
<dbReference type="OrthoDB" id="4491390at2759"/>
<evidence type="ECO:0000313" key="2">
    <source>
        <dbReference type="EMBL" id="CAG8045563.1"/>
    </source>
</evidence>
<comment type="caution">
    <text evidence="2">The sequence shown here is derived from an EMBL/GenBank/DDBJ whole genome shotgun (WGS) entry which is preliminary data.</text>
</comment>
<evidence type="ECO:0000256" key="1">
    <source>
        <dbReference type="SAM" id="MobiDB-lite"/>
    </source>
</evidence>
<organism evidence="2 3">
    <name type="scientific">Penicillium olsonii</name>
    <dbReference type="NCBI Taxonomy" id="99116"/>
    <lineage>
        <taxon>Eukaryota</taxon>
        <taxon>Fungi</taxon>
        <taxon>Dikarya</taxon>
        <taxon>Ascomycota</taxon>
        <taxon>Pezizomycotina</taxon>
        <taxon>Eurotiomycetes</taxon>
        <taxon>Eurotiomycetidae</taxon>
        <taxon>Eurotiales</taxon>
        <taxon>Aspergillaceae</taxon>
        <taxon>Penicillium</taxon>
    </lineage>
</organism>
<gene>
    <name evidence="2" type="ORF">POLS_LOCUS3105</name>
</gene>
<sequence length="204" mass="23342">MNVDHRMLRHGSQLYNNAVGHMSHALSRQFYTDELLYTAIIFQELEAIYCPNNLGAFVMHVVGISSILKRYRPQILAAPLTAAIYHKHHKLKVFITNFLSLSDDDYEYLSQPALGDPLLELFQIMADIGLLYKKGGSIFVSNDGSCQEFLSNCLVLQEKQMAWYHRWEGRIGWKESTYGPGKESPSCRPFSQRNGSYSPYLPSR</sequence>
<accession>A0A9W4HKK8</accession>
<dbReference type="EMBL" id="CAJVOS010000016">
    <property type="protein sequence ID" value="CAG8045563.1"/>
    <property type="molecule type" value="Genomic_DNA"/>
</dbReference>
<protein>
    <submittedName>
        <fullName evidence="2">Uncharacterized protein</fullName>
    </submittedName>
</protein>